<keyword evidence="4" id="KW-1185">Reference proteome</keyword>
<feature type="coiled-coil region" evidence="1">
    <location>
        <begin position="324"/>
        <end position="351"/>
    </location>
</feature>
<sequence length="1071" mass="118845">MRPSSIEEPRSRGSSPSNGERKEVVASLMDEQDIDYECRMLRHNITVIIKTGQDTERLTRYLTQQMFGKNEDTENGRDADERDTLIGELTTALALEKTLEARKKNPNDPDVPVVVHRLSNVRSEITSMLSSFVGFARNPEADVRQPQIKGSENNRVPLSDLTEERTRTLDTFMSITKWGKVGSIQRLIDCDWDFDKAISATYDGVNPSLDVAASGPTLKASTKRKKNSTQYGSSESGPSGTNKRQKLDEADEEALLAAARKRHQDLQRLEDSQHEKFDKDIVLDRDAIEAEIDQNTVQLDEAEEFKLDLLKHGVGQKDPRMLHIVDRIDEIHETLERLETLERELIQKEGLQFGEQVIDFNVASSPKVTIKEVSESLSDDEEEVAIESKITIEEGPNSFLDNEEDTATNSAEDAQAHMAPPTDIISKSPWKKGSDGSSSIPVNVPGGVNQVGFIRSGTPAPGSPQAPMIEGGITHPFPPREQHRLDPRQQPQQPPQPASASEQQTKPLSADDLNARLKRLEELGYTNSMLNYKILFDCAYNVDRAIERLKAQAIESAQPPEPRRTEAEIQRRRNQSLAILRGLGFSNHETVSALLERYKGDWKPALRDLVVLAGRDFQLVEITHEPPANLEPSIHILRNQGFPDDDHNLEVLARCGFDMSQAIRTLRTLAVGLAPSIDLRPGFNTANEEFRARANTLQEFGCSSATLCIALLRKYNGNTTLAANAYFADEVELGVHGEGDAKRDFDSTMESFINDDDDDDAEGDFDSTAATLLNDDDAEIDADSAVATSPPRLENKIEQPDVLMADAPAADTPKEASTDPLDEVVDVWDFIAVLAAQRAGETKEPRFPARKDIDWDHFWILEDPESGLFYTQEGGLPESQWTTPKGKGRVQDTIAKSTIPKAKTLNERLAGKGARMSNITDPQKDVTNLLDKFRDQSSTTKPHPPPNSPQSNQPPSYESATTPITIPANQPQPTTQSEDLLAVYQKALFEAMKTEDERRDSTQESRKGSEVDVSAMTEEQMLELAIKKSLEGEGGEKGGGEEMVGVEREGVEGEEEDAEGDDDEDMFDIEL</sequence>
<feature type="compositionally biased region" description="Acidic residues" evidence="2">
    <location>
        <begin position="1052"/>
        <end position="1071"/>
    </location>
</feature>
<dbReference type="EMBL" id="MU006217">
    <property type="protein sequence ID" value="KAF2832119.1"/>
    <property type="molecule type" value="Genomic_DNA"/>
</dbReference>
<reference evidence="3" key="1">
    <citation type="journal article" date="2020" name="Stud. Mycol.">
        <title>101 Dothideomycetes genomes: a test case for predicting lifestyles and emergence of pathogens.</title>
        <authorList>
            <person name="Haridas S."/>
            <person name="Albert R."/>
            <person name="Binder M."/>
            <person name="Bloem J."/>
            <person name="Labutti K."/>
            <person name="Salamov A."/>
            <person name="Andreopoulos B."/>
            <person name="Baker S."/>
            <person name="Barry K."/>
            <person name="Bills G."/>
            <person name="Bluhm B."/>
            <person name="Cannon C."/>
            <person name="Castanera R."/>
            <person name="Culley D."/>
            <person name="Daum C."/>
            <person name="Ezra D."/>
            <person name="Gonzalez J."/>
            <person name="Henrissat B."/>
            <person name="Kuo A."/>
            <person name="Liang C."/>
            <person name="Lipzen A."/>
            <person name="Lutzoni F."/>
            <person name="Magnuson J."/>
            <person name="Mondo S."/>
            <person name="Nolan M."/>
            <person name="Ohm R."/>
            <person name="Pangilinan J."/>
            <person name="Park H.-J."/>
            <person name="Ramirez L."/>
            <person name="Alfaro M."/>
            <person name="Sun H."/>
            <person name="Tritt A."/>
            <person name="Yoshinaga Y."/>
            <person name="Zwiers L.-H."/>
            <person name="Turgeon B."/>
            <person name="Goodwin S."/>
            <person name="Spatafora J."/>
            <person name="Crous P."/>
            <person name="Grigoriev I."/>
        </authorList>
    </citation>
    <scope>NUCLEOTIDE SEQUENCE</scope>
    <source>
        <strain evidence="3">CBS 113818</strain>
    </source>
</reference>
<dbReference type="AlphaFoldDB" id="A0A6A7AHF7"/>
<feature type="region of interest" description="Disordered" evidence="2">
    <location>
        <begin position="935"/>
        <end position="976"/>
    </location>
</feature>
<evidence type="ECO:0008006" key="5">
    <source>
        <dbReference type="Google" id="ProtNLM"/>
    </source>
</evidence>
<feature type="compositionally biased region" description="Polar residues" evidence="2">
    <location>
        <begin position="498"/>
        <end position="507"/>
    </location>
</feature>
<name>A0A6A7AHF7_9PLEO</name>
<feature type="compositionally biased region" description="Low complexity" evidence="2">
    <location>
        <begin position="441"/>
        <end position="452"/>
    </location>
</feature>
<protein>
    <recommendedName>
        <fullName evidence="5">UBA domain-containing protein</fullName>
    </recommendedName>
</protein>
<evidence type="ECO:0000313" key="3">
    <source>
        <dbReference type="EMBL" id="KAF2832119.1"/>
    </source>
</evidence>
<evidence type="ECO:0000256" key="2">
    <source>
        <dbReference type="SAM" id="MobiDB-lite"/>
    </source>
</evidence>
<feature type="region of interest" description="Disordered" evidence="2">
    <location>
        <begin position="992"/>
        <end position="1071"/>
    </location>
</feature>
<feature type="region of interest" description="Disordered" evidence="2">
    <location>
        <begin position="413"/>
        <end position="510"/>
    </location>
</feature>
<evidence type="ECO:0000256" key="1">
    <source>
        <dbReference type="SAM" id="Coils"/>
    </source>
</evidence>
<gene>
    <name evidence="3" type="ORF">CC86DRAFT_424474</name>
</gene>
<evidence type="ECO:0000313" key="4">
    <source>
        <dbReference type="Proteomes" id="UP000799424"/>
    </source>
</evidence>
<feature type="compositionally biased region" description="Basic and acidic residues" evidence="2">
    <location>
        <begin position="1025"/>
        <end position="1051"/>
    </location>
</feature>
<feature type="compositionally biased region" description="Polar residues" evidence="2">
    <location>
        <begin position="958"/>
        <end position="976"/>
    </location>
</feature>
<keyword evidence="1" id="KW-0175">Coiled coil</keyword>
<feature type="region of interest" description="Disordered" evidence="2">
    <location>
        <begin position="205"/>
        <end position="248"/>
    </location>
</feature>
<feature type="compositionally biased region" description="Basic and acidic residues" evidence="2">
    <location>
        <begin position="1"/>
        <end position="11"/>
    </location>
</feature>
<accession>A0A6A7AHF7</accession>
<feature type="compositionally biased region" description="Polar residues" evidence="2">
    <location>
        <begin position="228"/>
        <end position="242"/>
    </location>
</feature>
<proteinExistence type="predicted"/>
<organism evidence="3 4">
    <name type="scientific">Ophiobolus disseminans</name>
    <dbReference type="NCBI Taxonomy" id="1469910"/>
    <lineage>
        <taxon>Eukaryota</taxon>
        <taxon>Fungi</taxon>
        <taxon>Dikarya</taxon>
        <taxon>Ascomycota</taxon>
        <taxon>Pezizomycotina</taxon>
        <taxon>Dothideomycetes</taxon>
        <taxon>Pleosporomycetidae</taxon>
        <taxon>Pleosporales</taxon>
        <taxon>Pleosporineae</taxon>
        <taxon>Phaeosphaeriaceae</taxon>
        <taxon>Ophiobolus</taxon>
    </lineage>
</organism>
<feature type="compositionally biased region" description="Basic and acidic residues" evidence="2">
    <location>
        <begin position="478"/>
        <end position="487"/>
    </location>
</feature>
<feature type="region of interest" description="Disordered" evidence="2">
    <location>
        <begin position="1"/>
        <end position="22"/>
    </location>
</feature>
<feature type="compositionally biased region" description="Basic and acidic residues" evidence="2">
    <location>
        <begin position="992"/>
        <end position="1010"/>
    </location>
</feature>
<dbReference type="Proteomes" id="UP000799424">
    <property type="component" value="Unassembled WGS sequence"/>
</dbReference>